<evidence type="ECO:0000259" key="6">
    <source>
        <dbReference type="PROSITE" id="PS50042"/>
    </source>
</evidence>
<feature type="domain" description="Cyclic nucleotide-binding" evidence="6">
    <location>
        <begin position="39"/>
        <end position="135"/>
    </location>
</feature>
<dbReference type="Pfam" id="PF00027">
    <property type="entry name" value="cNMP_binding"/>
    <property type="match status" value="1"/>
</dbReference>
<dbReference type="OrthoDB" id="667966at2"/>
<dbReference type="Gene3D" id="2.60.120.10">
    <property type="entry name" value="Jelly Rolls"/>
    <property type="match status" value="1"/>
</dbReference>
<dbReference type="PROSITE" id="PS50042">
    <property type="entry name" value="CNMP_BINDING_3"/>
    <property type="match status" value="1"/>
</dbReference>
<evidence type="ECO:0000256" key="1">
    <source>
        <dbReference type="ARBA" id="ARBA00023015"/>
    </source>
</evidence>
<feature type="domain" description="HTH crp-type" evidence="7">
    <location>
        <begin position="149"/>
        <end position="223"/>
    </location>
</feature>
<dbReference type="AlphaFoldDB" id="A0A1C3WIB4"/>
<dbReference type="CDD" id="cd00038">
    <property type="entry name" value="CAP_ED"/>
    <property type="match status" value="1"/>
</dbReference>
<keyword evidence="3" id="KW-0804">Transcription</keyword>
<feature type="compositionally biased region" description="Polar residues" evidence="5">
    <location>
        <begin position="237"/>
        <end position="246"/>
    </location>
</feature>
<proteinExistence type="predicted"/>
<dbReference type="InterPro" id="IPR018490">
    <property type="entry name" value="cNMP-bd_dom_sf"/>
</dbReference>
<dbReference type="SMART" id="SM00419">
    <property type="entry name" value="HTH_CRP"/>
    <property type="match status" value="1"/>
</dbReference>
<dbReference type="InterPro" id="IPR050397">
    <property type="entry name" value="Env_Response_Regulators"/>
</dbReference>
<dbReference type="InterPro" id="IPR000595">
    <property type="entry name" value="cNMP-bd_dom"/>
</dbReference>
<accession>A0A1C3WIB4</accession>
<dbReference type="Proteomes" id="UP000199205">
    <property type="component" value="Unassembled WGS sequence"/>
</dbReference>
<dbReference type="InterPro" id="IPR014710">
    <property type="entry name" value="RmlC-like_jellyroll"/>
</dbReference>
<dbReference type="SUPFAM" id="SSF46785">
    <property type="entry name" value="Winged helix' DNA-binding domain"/>
    <property type="match status" value="1"/>
</dbReference>
<name>A0A1C3WIB4_9HYPH</name>
<dbReference type="PANTHER" id="PTHR24567:SF75">
    <property type="entry name" value="FUMARATE AND NITRATE REDUCTION REGULATORY PROTEIN"/>
    <property type="match status" value="1"/>
</dbReference>
<dbReference type="InterPro" id="IPR036388">
    <property type="entry name" value="WH-like_DNA-bd_sf"/>
</dbReference>
<dbReference type="PRINTS" id="PR00034">
    <property type="entry name" value="HTHCRP"/>
</dbReference>
<dbReference type="Pfam" id="PF13545">
    <property type="entry name" value="HTH_Crp_2"/>
    <property type="match status" value="1"/>
</dbReference>
<feature type="region of interest" description="Disordered" evidence="5">
    <location>
        <begin position="232"/>
        <end position="252"/>
    </location>
</feature>
<evidence type="ECO:0000313" key="8">
    <source>
        <dbReference type="EMBL" id="SCB39484.1"/>
    </source>
</evidence>
<evidence type="ECO:0000256" key="4">
    <source>
        <dbReference type="ARBA" id="ARBA00023231"/>
    </source>
</evidence>
<dbReference type="InterPro" id="IPR018335">
    <property type="entry name" value="Tscrpt_reg_HTH_Crp-type_CS"/>
</dbReference>
<reference evidence="8 9" key="1">
    <citation type="submission" date="2016-08" db="EMBL/GenBank/DDBJ databases">
        <authorList>
            <person name="Seilhamer J.J."/>
        </authorList>
    </citation>
    <scope>NUCLEOTIDE SEQUENCE [LARGE SCALE GENOMIC DNA]</scope>
    <source>
        <strain evidence="8 9">P1-7</strain>
    </source>
</reference>
<evidence type="ECO:0000313" key="9">
    <source>
        <dbReference type="Proteomes" id="UP000199205"/>
    </source>
</evidence>
<keyword evidence="1" id="KW-0805">Transcription regulation</keyword>
<keyword evidence="4" id="KW-0535">Nitrogen fixation</keyword>
<keyword evidence="2" id="KW-0238">DNA-binding</keyword>
<gene>
    <name evidence="8" type="ORF">GA0061101_1124</name>
</gene>
<dbReference type="InterPro" id="IPR012318">
    <property type="entry name" value="HTH_CRP"/>
</dbReference>
<evidence type="ECO:0000256" key="3">
    <source>
        <dbReference type="ARBA" id="ARBA00023163"/>
    </source>
</evidence>
<dbReference type="Gene3D" id="1.10.10.10">
    <property type="entry name" value="Winged helix-like DNA-binding domain superfamily/Winged helix DNA-binding domain"/>
    <property type="match status" value="1"/>
</dbReference>
<dbReference type="GO" id="GO:0003700">
    <property type="term" value="F:DNA-binding transcription factor activity"/>
    <property type="evidence" value="ECO:0007669"/>
    <property type="project" value="InterPro"/>
</dbReference>
<sequence length="252" mass="28176">MLSASHAEQAQNYSDVVVAFDKEPACLQALFWKQPMEQLDAGRTLFFEGDQAKHLFELVEGVLRIFKIMADGRRVITGFLYPGDLVGVSLRNHYLYSAEAVTPTRLRRFSRKAFEETVSGSPELRPQLLARLCDEMAAAQDQMVLLSCKNAEERLCSFLLQQLQRKREQDCSSNVVDLPMTRLDIADYLGLTIETVSRTMTKLTNKGIVGPAGRHSVCIIKVGTLAHLAGEGDEYHGSSSSVISLDNTRRRH</sequence>
<evidence type="ECO:0000256" key="5">
    <source>
        <dbReference type="SAM" id="MobiDB-lite"/>
    </source>
</evidence>
<dbReference type="PANTHER" id="PTHR24567">
    <property type="entry name" value="CRP FAMILY TRANSCRIPTIONAL REGULATORY PROTEIN"/>
    <property type="match status" value="1"/>
</dbReference>
<evidence type="ECO:0000259" key="7">
    <source>
        <dbReference type="PROSITE" id="PS51063"/>
    </source>
</evidence>
<dbReference type="GO" id="GO:0005829">
    <property type="term" value="C:cytosol"/>
    <property type="evidence" value="ECO:0007669"/>
    <property type="project" value="TreeGrafter"/>
</dbReference>
<dbReference type="PROSITE" id="PS00042">
    <property type="entry name" value="HTH_CRP_1"/>
    <property type="match status" value="1"/>
</dbReference>
<dbReference type="GO" id="GO:0003677">
    <property type="term" value="F:DNA binding"/>
    <property type="evidence" value="ECO:0007669"/>
    <property type="project" value="UniProtKB-KW"/>
</dbReference>
<dbReference type="SUPFAM" id="SSF51206">
    <property type="entry name" value="cAMP-binding domain-like"/>
    <property type="match status" value="1"/>
</dbReference>
<dbReference type="InterPro" id="IPR036390">
    <property type="entry name" value="WH_DNA-bd_sf"/>
</dbReference>
<dbReference type="PROSITE" id="PS51063">
    <property type="entry name" value="HTH_CRP_2"/>
    <property type="match status" value="1"/>
</dbReference>
<dbReference type="CDD" id="cd00092">
    <property type="entry name" value="HTH_CRP"/>
    <property type="match status" value="1"/>
</dbReference>
<organism evidence="8 9">
    <name type="scientific">Rhizobium lusitanum</name>
    <dbReference type="NCBI Taxonomy" id="293958"/>
    <lineage>
        <taxon>Bacteria</taxon>
        <taxon>Pseudomonadati</taxon>
        <taxon>Pseudomonadota</taxon>
        <taxon>Alphaproteobacteria</taxon>
        <taxon>Hyphomicrobiales</taxon>
        <taxon>Rhizobiaceae</taxon>
        <taxon>Rhizobium/Agrobacterium group</taxon>
        <taxon>Rhizobium</taxon>
    </lineage>
</organism>
<dbReference type="FunFam" id="1.10.10.10:FF:000028">
    <property type="entry name" value="Fumarate/nitrate reduction transcriptional regulator Fnr"/>
    <property type="match status" value="1"/>
</dbReference>
<evidence type="ECO:0000256" key="2">
    <source>
        <dbReference type="ARBA" id="ARBA00023125"/>
    </source>
</evidence>
<dbReference type="EMBL" id="FMAF01000012">
    <property type="protein sequence ID" value="SCB39484.1"/>
    <property type="molecule type" value="Genomic_DNA"/>
</dbReference>
<dbReference type="RefSeq" id="WP_037201409.1">
    <property type="nucleotide sequence ID" value="NZ_FMAF01000012.1"/>
</dbReference>
<protein>
    <submittedName>
        <fullName evidence="8">CRP/FNR family transcriptional regulator, anaerobic regulatory protein</fullName>
    </submittedName>
</protein>
<dbReference type="SMART" id="SM00100">
    <property type="entry name" value="cNMP"/>
    <property type="match status" value="1"/>
</dbReference>